<dbReference type="AlphaFoldDB" id="A0A2J6T3U1"/>
<protein>
    <submittedName>
        <fullName evidence="2">Uncharacterized protein</fullName>
    </submittedName>
</protein>
<sequence length="190" mass="21327">MRIVEAIRRAPTDDRRCLHRALKEDPMFQGKEPLKIDRSINLALSLWLTLDFSKSTQLLEAPPVPQEQHTPPPNGKERPLQGIFDNQEGGRNLEINRASAQNVREHSAGSDLQHAQKAPLEVDSHRAQIWPLKSGEKASRPAPPNGGRQARSDHIPNNEGQHLRGPPPDLEGQHAEALRDWLAFLLQPFT</sequence>
<evidence type="ECO:0000313" key="2">
    <source>
        <dbReference type="EMBL" id="PMD57710.1"/>
    </source>
</evidence>
<proteinExistence type="predicted"/>
<dbReference type="GeneID" id="36588736"/>
<accession>A0A2J6T3U1</accession>
<feature type="region of interest" description="Disordered" evidence="1">
    <location>
        <begin position="62"/>
        <end position="87"/>
    </location>
</feature>
<name>A0A2J6T3U1_9HELO</name>
<dbReference type="Proteomes" id="UP000235371">
    <property type="component" value="Unassembled WGS sequence"/>
</dbReference>
<feature type="non-terminal residue" evidence="2">
    <location>
        <position position="190"/>
    </location>
</feature>
<evidence type="ECO:0000313" key="3">
    <source>
        <dbReference type="Proteomes" id="UP000235371"/>
    </source>
</evidence>
<dbReference type="RefSeq" id="XP_024734614.1">
    <property type="nucleotide sequence ID" value="XM_024880659.1"/>
</dbReference>
<feature type="compositionally biased region" description="Pro residues" evidence="1">
    <location>
        <begin position="62"/>
        <end position="74"/>
    </location>
</feature>
<dbReference type="InParanoid" id="A0A2J6T3U1"/>
<keyword evidence="3" id="KW-1185">Reference proteome</keyword>
<dbReference type="EMBL" id="KZ613846">
    <property type="protein sequence ID" value="PMD57710.1"/>
    <property type="molecule type" value="Genomic_DNA"/>
</dbReference>
<organism evidence="2 3">
    <name type="scientific">Hyaloscypha bicolor E</name>
    <dbReference type="NCBI Taxonomy" id="1095630"/>
    <lineage>
        <taxon>Eukaryota</taxon>
        <taxon>Fungi</taxon>
        <taxon>Dikarya</taxon>
        <taxon>Ascomycota</taxon>
        <taxon>Pezizomycotina</taxon>
        <taxon>Leotiomycetes</taxon>
        <taxon>Helotiales</taxon>
        <taxon>Hyaloscyphaceae</taxon>
        <taxon>Hyaloscypha</taxon>
        <taxon>Hyaloscypha bicolor</taxon>
    </lineage>
</organism>
<gene>
    <name evidence="2" type="ORF">K444DRAFT_615107</name>
</gene>
<feature type="region of interest" description="Disordered" evidence="1">
    <location>
        <begin position="100"/>
        <end position="172"/>
    </location>
</feature>
<reference evidence="2 3" key="1">
    <citation type="submission" date="2016-04" db="EMBL/GenBank/DDBJ databases">
        <title>A degradative enzymes factory behind the ericoid mycorrhizal symbiosis.</title>
        <authorList>
            <consortium name="DOE Joint Genome Institute"/>
            <person name="Martino E."/>
            <person name="Morin E."/>
            <person name="Grelet G."/>
            <person name="Kuo A."/>
            <person name="Kohler A."/>
            <person name="Daghino S."/>
            <person name="Barry K."/>
            <person name="Choi C."/>
            <person name="Cichocki N."/>
            <person name="Clum A."/>
            <person name="Copeland A."/>
            <person name="Hainaut M."/>
            <person name="Haridas S."/>
            <person name="Labutti K."/>
            <person name="Lindquist E."/>
            <person name="Lipzen A."/>
            <person name="Khouja H.-R."/>
            <person name="Murat C."/>
            <person name="Ohm R."/>
            <person name="Olson A."/>
            <person name="Spatafora J."/>
            <person name="Veneault-Fourrey C."/>
            <person name="Henrissat B."/>
            <person name="Grigoriev I."/>
            <person name="Martin F."/>
            <person name="Perotto S."/>
        </authorList>
    </citation>
    <scope>NUCLEOTIDE SEQUENCE [LARGE SCALE GENOMIC DNA]</scope>
    <source>
        <strain evidence="2 3">E</strain>
    </source>
</reference>
<evidence type="ECO:0000256" key="1">
    <source>
        <dbReference type="SAM" id="MobiDB-lite"/>
    </source>
</evidence>